<dbReference type="eggNOG" id="COG1626">
    <property type="taxonomic scope" value="Bacteria"/>
</dbReference>
<dbReference type="PANTHER" id="PTHR23403:SF6">
    <property type="entry name" value="CYTOSOLIC NEUTRAL TREHALASE-RELATED"/>
    <property type="match status" value="1"/>
</dbReference>
<dbReference type="PROSITE" id="PS00928">
    <property type="entry name" value="TREHALASE_2"/>
    <property type="match status" value="1"/>
</dbReference>
<dbReference type="SUPFAM" id="SSF48208">
    <property type="entry name" value="Six-hairpin glycosidases"/>
    <property type="match status" value="1"/>
</dbReference>
<keyword evidence="5" id="KW-1185">Reference proteome</keyword>
<dbReference type="HOGENOM" id="CLU_006451_3_3_0"/>
<organism evidence="4 5">
    <name type="scientific">Acidobacterium capsulatum (strain ATCC 51196 / DSM 11244 / BCRC 80197 / JCM 7670 / NBRC 15755 / NCIMB 13165 / 161)</name>
    <dbReference type="NCBI Taxonomy" id="240015"/>
    <lineage>
        <taxon>Bacteria</taxon>
        <taxon>Pseudomonadati</taxon>
        <taxon>Acidobacteriota</taxon>
        <taxon>Terriglobia</taxon>
        <taxon>Terriglobales</taxon>
        <taxon>Acidobacteriaceae</taxon>
        <taxon>Acidobacterium</taxon>
    </lineage>
</organism>
<dbReference type="GO" id="GO:0004555">
    <property type="term" value="F:alpha,alpha-trehalase activity"/>
    <property type="evidence" value="ECO:0007669"/>
    <property type="project" value="InterPro"/>
</dbReference>
<evidence type="ECO:0000256" key="3">
    <source>
        <dbReference type="SAM" id="SignalP"/>
    </source>
</evidence>
<dbReference type="GO" id="GO:0005993">
    <property type="term" value="P:trehalose catabolic process"/>
    <property type="evidence" value="ECO:0007669"/>
    <property type="project" value="TreeGrafter"/>
</dbReference>
<dbReference type="KEGG" id="aca:ACP_2511"/>
<accession>C1F1W6</accession>
<dbReference type="InParanoid" id="C1F1W6"/>
<dbReference type="RefSeq" id="WP_015897587.1">
    <property type="nucleotide sequence ID" value="NC_012483.1"/>
</dbReference>
<dbReference type="EMBL" id="CP001472">
    <property type="protein sequence ID" value="ACO34398.1"/>
    <property type="molecule type" value="Genomic_DNA"/>
</dbReference>
<dbReference type="InterPro" id="IPR008928">
    <property type="entry name" value="6-hairpin_glycosidase_sf"/>
</dbReference>
<dbReference type="PRINTS" id="PR00744">
    <property type="entry name" value="GLHYDRLASE37"/>
</dbReference>
<reference evidence="4 5" key="1">
    <citation type="journal article" date="2009" name="Appl. Environ. Microbiol.">
        <title>Three genomes from the phylum Acidobacteria provide insight into the lifestyles of these microorganisms in soils.</title>
        <authorList>
            <person name="Ward N.L."/>
            <person name="Challacombe J.F."/>
            <person name="Janssen P.H."/>
            <person name="Henrissat B."/>
            <person name="Coutinho P.M."/>
            <person name="Wu M."/>
            <person name="Xie G."/>
            <person name="Haft D.H."/>
            <person name="Sait M."/>
            <person name="Badger J."/>
            <person name="Barabote R.D."/>
            <person name="Bradley B."/>
            <person name="Brettin T.S."/>
            <person name="Brinkac L.M."/>
            <person name="Bruce D."/>
            <person name="Creasy T."/>
            <person name="Daugherty S.C."/>
            <person name="Davidsen T.M."/>
            <person name="DeBoy R.T."/>
            <person name="Detter J.C."/>
            <person name="Dodson R.J."/>
            <person name="Durkin A.S."/>
            <person name="Ganapathy A."/>
            <person name="Gwinn-Giglio M."/>
            <person name="Han C.S."/>
            <person name="Khouri H."/>
            <person name="Kiss H."/>
            <person name="Kothari S.P."/>
            <person name="Madupu R."/>
            <person name="Nelson K.E."/>
            <person name="Nelson W.C."/>
            <person name="Paulsen I."/>
            <person name="Penn K."/>
            <person name="Ren Q."/>
            <person name="Rosovitz M.J."/>
            <person name="Selengut J.D."/>
            <person name="Shrivastava S."/>
            <person name="Sullivan S.A."/>
            <person name="Tapia R."/>
            <person name="Thompson L.S."/>
            <person name="Watkins K.L."/>
            <person name="Yang Q."/>
            <person name="Yu C."/>
            <person name="Zafar N."/>
            <person name="Zhou L."/>
            <person name="Kuske C.R."/>
        </authorList>
    </citation>
    <scope>NUCLEOTIDE SEQUENCE [LARGE SCALE GENOMIC DNA]</scope>
    <source>
        <strain evidence="5">ATCC 51196 / DSM 11244 / BCRC 80197 / JCM 7670 / NBRC 15755 / NCIMB 13165 / 161</strain>
    </source>
</reference>
<feature type="chain" id="PRO_5002909224" evidence="3">
    <location>
        <begin position="33"/>
        <end position="564"/>
    </location>
</feature>
<dbReference type="FunCoup" id="C1F1W6">
    <property type="interactions" value="259"/>
</dbReference>
<gene>
    <name evidence="4" type="ordered locus">ACP_2511</name>
</gene>
<evidence type="ECO:0000256" key="1">
    <source>
        <dbReference type="ARBA" id="ARBA00022801"/>
    </source>
</evidence>
<dbReference type="CAZy" id="GH37">
    <property type="family name" value="Glycoside Hydrolase Family 37"/>
</dbReference>
<evidence type="ECO:0000256" key="2">
    <source>
        <dbReference type="ARBA" id="ARBA00023295"/>
    </source>
</evidence>
<dbReference type="AlphaFoldDB" id="C1F1W6"/>
<evidence type="ECO:0000313" key="5">
    <source>
        <dbReference type="Proteomes" id="UP000002207"/>
    </source>
</evidence>
<dbReference type="Proteomes" id="UP000002207">
    <property type="component" value="Chromosome"/>
</dbReference>
<evidence type="ECO:0000313" key="4">
    <source>
        <dbReference type="EMBL" id="ACO34398.1"/>
    </source>
</evidence>
<dbReference type="InterPro" id="IPR018232">
    <property type="entry name" value="Glyco_hydro_37_CS"/>
</dbReference>
<sequence>MKGSTLKLTRCLRHPFRSLALLLCLLGPVAHAGARSSLSPHAVAGPQPIDAYIHTAWSTLTRSMSDCKSVADPKLKSTPVLYLPRDLAVPANVAAMQKQCHVRVLRLPIVITHFDQIRESQIATPGLLYLPHPYVVPGGRFNEMYGWDSFFILKGLLDDHHIALARGIVENFFFEIAHYGGILNANRTYYFTRSQPPFLSSMIRAIYAAEVAEGHTQAAHAWLVEAYPYAVRDHALWMSPIHQAGNTGLARYFDTGQGPVPEMADDSTYYQDVIRWLLAHPGLHTGYLMHGSPHLDAAARERLAQLSCDPTLSKVCARAHVHGYWLTRSFYKGDRAMRESGFDTTFRFGPFSGSTQHFAPVGLNALLYKYERDLAWMAAQLGKPGEAAKWNSEAETRRAEMNHYLWNAQKKMYFDYNFETHRQSSYAFITTFYPLWAGAADKAQQQGVIASLPLFEHPGGLAISNHDSGVQWDLPYGWAPTEWMAVQGLLRADDQHDARRIASEFNRTVRTTYQHDHAIYEKYDVVNRSNDFRVTAGYTQNVVGFGWTNAVYLEFQSLLAHPGQ</sequence>
<protein>
    <submittedName>
        <fullName evidence="4">Putative trehalase</fullName>
    </submittedName>
</protein>
<keyword evidence="1" id="KW-0378">Hydrolase</keyword>
<feature type="signal peptide" evidence="3">
    <location>
        <begin position="1"/>
        <end position="32"/>
    </location>
</feature>
<proteinExistence type="predicted"/>
<dbReference type="InterPro" id="IPR012341">
    <property type="entry name" value="6hp_glycosidase-like_sf"/>
</dbReference>
<keyword evidence="3" id="KW-0732">Signal</keyword>
<dbReference type="Gene3D" id="1.50.10.10">
    <property type="match status" value="1"/>
</dbReference>
<dbReference type="Pfam" id="PF01204">
    <property type="entry name" value="Trehalase"/>
    <property type="match status" value="2"/>
</dbReference>
<dbReference type="STRING" id="240015.ACP_2511"/>
<dbReference type="InterPro" id="IPR001661">
    <property type="entry name" value="Glyco_hydro_37"/>
</dbReference>
<dbReference type="OrthoDB" id="106887at2"/>
<dbReference type="PANTHER" id="PTHR23403">
    <property type="entry name" value="TREHALASE"/>
    <property type="match status" value="1"/>
</dbReference>
<name>C1F1W6_ACIC5</name>
<keyword evidence="2" id="KW-0326">Glycosidase</keyword>